<name>A0A072U0P8_MEDTR</name>
<accession>A0A072U0P8</accession>
<evidence type="ECO:0000313" key="2">
    <source>
        <dbReference type="EnsemblPlants" id="KEH22713"/>
    </source>
</evidence>
<sequence>METFKNVPSESPKNRLLFLRLRRRFQKLCQKNMRKRPPQTIGDARIGDAQKTSPIPLGDVFHSSGYIFRLLLKRINGVVRTPKMKGYAIHVKTRS</sequence>
<dbReference type="EMBL" id="CM001223">
    <property type="protein sequence ID" value="KEH22713.1"/>
    <property type="molecule type" value="Genomic_DNA"/>
</dbReference>
<protein>
    <submittedName>
        <fullName evidence="1 2">Uncharacterized protein</fullName>
    </submittedName>
</protein>
<keyword evidence="3" id="KW-1185">Reference proteome</keyword>
<reference evidence="1 3" key="2">
    <citation type="journal article" date="2014" name="BMC Genomics">
        <title>An improved genome release (version Mt4.0) for the model legume Medicago truncatula.</title>
        <authorList>
            <person name="Tang H."/>
            <person name="Krishnakumar V."/>
            <person name="Bidwell S."/>
            <person name="Rosen B."/>
            <person name="Chan A."/>
            <person name="Zhou S."/>
            <person name="Gentzbittel L."/>
            <person name="Childs K.L."/>
            <person name="Yandell M."/>
            <person name="Gundlach H."/>
            <person name="Mayer K.F."/>
            <person name="Schwartz D.C."/>
            <person name="Town C.D."/>
        </authorList>
    </citation>
    <scope>GENOME REANNOTATION</scope>
    <source>
        <strain evidence="1">A17</strain>
        <strain evidence="2 3">cv. Jemalong A17</strain>
    </source>
</reference>
<reference evidence="2" key="3">
    <citation type="submission" date="2015-04" db="UniProtKB">
        <authorList>
            <consortium name="EnsemblPlants"/>
        </authorList>
    </citation>
    <scope>IDENTIFICATION</scope>
    <source>
        <strain evidence="2">cv. Jemalong A17</strain>
    </source>
</reference>
<dbReference type="Proteomes" id="UP000002051">
    <property type="component" value="Unassembled WGS sequence"/>
</dbReference>
<reference evidence="1 3" key="1">
    <citation type="journal article" date="2011" name="Nature">
        <title>The Medicago genome provides insight into the evolution of rhizobial symbioses.</title>
        <authorList>
            <person name="Young N.D."/>
            <person name="Debelle F."/>
            <person name="Oldroyd G.E."/>
            <person name="Geurts R."/>
            <person name="Cannon S.B."/>
            <person name="Udvardi M.K."/>
            <person name="Benedito V.A."/>
            <person name="Mayer K.F."/>
            <person name="Gouzy J."/>
            <person name="Schoof H."/>
            <person name="Van de Peer Y."/>
            <person name="Proost S."/>
            <person name="Cook D.R."/>
            <person name="Meyers B.C."/>
            <person name="Spannagl M."/>
            <person name="Cheung F."/>
            <person name="De Mita S."/>
            <person name="Krishnakumar V."/>
            <person name="Gundlach H."/>
            <person name="Zhou S."/>
            <person name="Mudge J."/>
            <person name="Bharti A.K."/>
            <person name="Murray J.D."/>
            <person name="Naoumkina M.A."/>
            <person name="Rosen B."/>
            <person name="Silverstein K.A."/>
            <person name="Tang H."/>
            <person name="Rombauts S."/>
            <person name="Zhao P.X."/>
            <person name="Zhou P."/>
            <person name="Barbe V."/>
            <person name="Bardou P."/>
            <person name="Bechner M."/>
            <person name="Bellec A."/>
            <person name="Berger A."/>
            <person name="Berges H."/>
            <person name="Bidwell S."/>
            <person name="Bisseling T."/>
            <person name="Choisne N."/>
            <person name="Couloux A."/>
            <person name="Denny R."/>
            <person name="Deshpande S."/>
            <person name="Dai X."/>
            <person name="Doyle J.J."/>
            <person name="Dudez A.M."/>
            <person name="Farmer A.D."/>
            <person name="Fouteau S."/>
            <person name="Franken C."/>
            <person name="Gibelin C."/>
            <person name="Gish J."/>
            <person name="Goldstein S."/>
            <person name="Gonzalez A.J."/>
            <person name="Green P.J."/>
            <person name="Hallab A."/>
            <person name="Hartog M."/>
            <person name="Hua A."/>
            <person name="Humphray S.J."/>
            <person name="Jeong D.H."/>
            <person name="Jing Y."/>
            <person name="Jocker A."/>
            <person name="Kenton S.M."/>
            <person name="Kim D.J."/>
            <person name="Klee K."/>
            <person name="Lai H."/>
            <person name="Lang C."/>
            <person name="Lin S."/>
            <person name="Macmil S.L."/>
            <person name="Magdelenat G."/>
            <person name="Matthews L."/>
            <person name="McCorrison J."/>
            <person name="Monaghan E.L."/>
            <person name="Mun J.H."/>
            <person name="Najar F.Z."/>
            <person name="Nicholson C."/>
            <person name="Noirot C."/>
            <person name="O'Bleness M."/>
            <person name="Paule C.R."/>
            <person name="Poulain J."/>
            <person name="Prion F."/>
            <person name="Qin B."/>
            <person name="Qu C."/>
            <person name="Retzel E.F."/>
            <person name="Riddle C."/>
            <person name="Sallet E."/>
            <person name="Samain S."/>
            <person name="Samson N."/>
            <person name="Sanders I."/>
            <person name="Saurat O."/>
            <person name="Scarpelli C."/>
            <person name="Schiex T."/>
            <person name="Segurens B."/>
            <person name="Severin A.J."/>
            <person name="Sherrier D.J."/>
            <person name="Shi R."/>
            <person name="Sims S."/>
            <person name="Singer S.R."/>
            <person name="Sinharoy S."/>
            <person name="Sterck L."/>
            <person name="Viollet A."/>
            <person name="Wang B.B."/>
            <person name="Wang K."/>
            <person name="Wang M."/>
            <person name="Wang X."/>
            <person name="Warfsmann J."/>
            <person name="Weissenbach J."/>
            <person name="White D.D."/>
            <person name="White J.D."/>
            <person name="Wiley G.B."/>
            <person name="Wincker P."/>
            <person name="Xing Y."/>
            <person name="Yang L."/>
            <person name="Yao Z."/>
            <person name="Ying F."/>
            <person name="Zhai J."/>
            <person name="Zhou L."/>
            <person name="Zuber A."/>
            <person name="Denarie J."/>
            <person name="Dixon R.A."/>
            <person name="May G.D."/>
            <person name="Schwartz D.C."/>
            <person name="Rogers J."/>
            <person name="Quetier F."/>
            <person name="Town C.D."/>
            <person name="Roe B.A."/>
        </authorList>
    </citation>
    <scope>NUCLEOTIDE SEQUENCE [LARGE SCALE GENOMIC DNA]</scope>
    <source>
        <strain evidence="1">A17</strain>
        <strain evidence="2 3">cv. Jemalong A17</strain>
    </source>
</reference>
<dbReference type="AlphaFoldDB" id="A0A072U0P8"/>
<dbReference type="HOGENOM" id="CLU_2376048_0_0_1"/>
<gene>
    <name evidence="1" type="ordered locus">MTR_7g056573</name>
</gene>
<dbReference type="EnsemblPlants" id="KEH22713">
    <property type="protein sequence ID" value="KEH22713"/>
    <property type="gene ID" value="MTR_7g056573"/>
</dbReference>
<evidence type="ECO:0000313" key="1">
    <source>
        <dbReference type="EMBL" id="KEH22713.1"/>
    </source>
</evidence>
<organism evidence="1 3">
    <name type="scientific">Medicago truncatula</name>
    <name type="common">Barrel medic</name>
    <name type="synonym">Medicago tribuloides</name>
    <dbReference type="NCBI Taxonomy" id="3880"/>
    <lineage>
        <taxon>Eukaryota</taxon>
        <taxon>Viridiplantae</taxon>
        <taxon>Streptophyta</taxon>
        <taxon>Embryophyta</taxon>
        <taxon>Tracheophyta</taxon>
        <taxon>Spermatophyta</taxon>
        <taxon>Magnoliopsida</taxon>
        <taxon>eudicotyledons</taxon>
        <taxon>Gunneridae</taxon>
        <taxon>Pentapetalae</taxon>
        <taxon>rosids</taxon>
        <taxon>fabids</taxon>
        <taxon>Fabales</taxon>
        <taxon>Fabaceae</taxon>
        <taxon>Papilionoideae</taxon>
        <taxon>50 kb inversion clade</taxon>
        <taxon>NPAAA clade</taxon>
        <taxon>Hologalegina</taxon>
        <taxon>IRL clade</taxon>
        <taxon>Trifolieae</taxon>
        <taxon>Medicago</taxon>
    </lineage>
</organism>
<proteinExistence type="predicted"/>
<evidence type="ECO:0000313" key="3">
    <source>
        <dbReference type="Proteomes" id="UP000002051"/>
    </source>
</evidence>